<feature type="compositionally biased region" description="Acidic residues" evidence="1">
    <location>
        <begin position="712"/>
        <end position="726"/>
    </location>
</feature>
<feature type="compositionally biased region" description="Acidic residues" evidence="1">
    <location>
        <begin position="793"/>
        <end position="802"/>
    </location>
</feature>
<feature type="compositionally biased region" description="Polar residues" evidence="1">
    <location>
        <begin position="128"/>
        <end position="139"/>
    </location>
</feature>
<feature type="region of interest" description="Disordered" evidence="1">
    <location>
        <begin position="1447"/>
        <end position="1541"/>
    </location>
</feature>
<feature type="region of interest" description="Disordered" evidence="1">
    <location>
        <begin position="27"/>
        <end position="185"/>
    </location>
</feature>
<feature type="domain" description="DNA replication checkpoint mediator MRC1" evidence="2">
    <location>
        <begin position="1200"/>
        <end position="1345"/>
    </location>
</feature>
<feature type="compositionally biased region" description="Acidic residues" evidence="1">
    <location>
        <begin position="1211"/>
        <end position="1220"/>
    </location>
</feature>
<dbReference type="EMBL" id="KV417638">
    <property type="protein sequence ID" value="KZP13036.1"/>
    <property type="molecule type" value="Genomic_DNA"/>
</dbReference>
<dbReference type="Proteomes" id="UP000076532">
    <property type="component" value="Unassembled WGS sequence"/>
</dbReference>
<name>A0A166BW38_9AGAM</name>
<feature type="compositionally biased region" description="Basic residues" evidence="1">
    <location>
        <begin position="1315"/>
        <end position="1325"/>
    </location>
</feature>
<feature type="compositionally biased region" description="Acidic residues" evidence="1">
    <location>
        <begin position="764"/>
        <end position="773"/>
    </location>
</feature>
<feature type="region of interest" description="Disordered" evidence="1">
    <location>
        <begin position="583"/>
        <end position="649"/>
    </location>
</feature>
<feature type="compositionally biased region" description="Polar residues" evidence="1">
    <location>
        <begin position="1170"/>
        <end position="1181"/>
    </location>
</feature>
<proteinExistence type="predicted"/>
<feature type="region of interest" description="Disordered" evidence="1">
    <location>
        <begin position="1135"/>
        <end position="1181"/>
    </location>
</feature>
<dbReference type="STRING" id="436010.A0A166BW38"/>
<reference evidence="3 4" key="1">
    <citation type="journal article" date="2016" name="Mol. Biol. Evol.">
        <title>Comparative Genomics of Early-Diverging Mushroom-Forming Fungi Provides Insights into the Origins of Lignocellulose Decay Capabilities.</title>
        <authorList>
            <person name="Nagy L.G."/>
            <person name="Riley R."/>
            <person name="Tritt A."/>
            <person name="Adam C."/>
            <person name="Daum C."/>
            <person name="Floudas D."/>
            <person name="Sun H."/>
            <person name="Yadav J.S."/>
            <person name="Pangilinan J."/>
            <person name="Larsson K.H."/>
            <person name="Matsuura K."/>
            <person name="Barry K."/>
            <person name="Labutti K."/>
            <person name="Kuo R."/>
            <person name="Ohm R.A."/>
            <person name="Bhattacharya S.S."/>
            <person name="Shirouzu T."/>
            <person name="Yoshinaga Y."/>
            <person name="Martin F.M."/>
            <person name="Grigoriev I.V."/>
            <person name="Hibbett D.S."/>
        </authorList>
    </citation>
    <scope>NUCLEOTIDE SEQUENCE [LARGE SCALE GENOMIC DNA]</scope>
    <source>
        <strain evidence="3 4">CBS 109695</strain>
    </source>
</reference>
<feature type="compositionally biased region" description="Low complexity" evidence="1">
    <location>
        <begin position="258"/>
        <end position="271"/>
    </location>
</feature>
<feature type="region of interest" description="Disordered" evidence="1">
    <location>
        <begin position="1206"/>
        <end position="1242"/>
    </location>
</feature>
<feature type="region of interest" description="Disordered" evidence="1">
    <location>
        <begin position="1398"/>
        <end position="1432"/>
    </location>
</feature>
<feature type="compositionally biased region" description="Basic and acidic residues" evidence="1">
    <location>
        <begin position="380"/>
        <end position="389"/>
    </location>
</feature>
<feature type="compositionally biased region" description="Low complexity" evidence="1">
    <location>
        <begin position="1506"/>
        <end position="1527"/>
    </location>
</feature>
<feature type="region of interest" description="Disordered" evidence="1">
    <location>
        <begin position="197"/>
        <end position="389"/>
    </location>
</feature>
<feature type="compositionally biased region" description="Polar residues" evidence="1">
    <location>
        <begin position="944"/>
        <end position="953"/>
    </location>
</feature>
<protein>
    <recommendedName>
        <fullName evidence="2">DNA replication checkpoint mediator MRC1 domain-containing protein</fullName>
    </recommendedName>
</protein>
<dbReference type="InterPro" id="IPR018564">
    <property type="entry name" value="Repl_chkpnt_MRC1_dom"/>
</dbReference>
<sequence length="1541" mass="167238">MSPGADQTGAKVPYLLGALCPESMTRQNGSACALHDPLPPDRDTPSEAMVVHAESSTVQDSTMGSSPAPNNSPVIIRSKNTYGRKRNIPDPDPDSSLAFGDTSLLSSTSSRVSGLIDEDEDVPPTSDAFDTSEPSSATRANDDAEPGFSFKSTNIATLRREDTRADVDTASSPARGEGAGETKHKWAWEAELAAIDADSDSDNEFAKPPASAINIGSKVLDRPEIKSLLLKTGPPSTQPAESGTEDLFDGSLPTLTDSSQPQAQSQSHASPPASPDMTLARKPKRCIAVVDSDDDMADSTLNSPGRRLHPINTPKSRSSPTPPTSDFGLSSSKSRGKGTSLPRSVSPILFSDDDTQPKDLTKRKGFKAARSNRQRIKAPTKKELKETHIDKHRIIADKNVQIKRTDAGSKFNLTNLFRNVQAKNAQTLPVPAKSPSSDPIQPFTSSPGGPGPAEVTEPVATFASFGAPSLLVPAQAQPMPIRHISASAVASTSTKELLLAATLDDDSDEDLPEISDIIAGDSQARRAKQLAEAKKRILAQRPAASSIMDDDEDDLQVEDNMLSVTAEETERRRVLRAHHVVPSEGRSRQLALGGVRARLSKDDSKSSPVKKGQHRDPFEQLKESALPAFRVDSRSGKGKAAHASMTPTELNLAMRKRAEADAVTANRLKEEEWVSRGGKLAEPAAGHIHGIAAVLEKGIEVAEQRMHGQDDREYEEGSDVSDGDFDPELRGSASPGLGEEDMEDADGDEAPEAALEAPHVDILTDQEDEETEDRDVARLRKTRRSVAHRAVVDSDEDEDQNEENTRPIRGQPSTGNVLVPDTSFMEEDPRTRQPSMVHRGSLSSFDSPTDDENDKENDNQLMFDKGEDKENTAVVRHAPFSTRAPPFHNSSLFGLEEGITRGLSMSPSRLSDDEPGFLRRKPLNALREVDDEDPFASPSLSFATKMQRASTAGTPLASPPPAFGGQSPLAFSQFLGDEEPSTKSQLQPGFSESSLAPALLPLHASGSGGFSQWSEDEHDSGLNKLRKPVEDIEELSLTLDVGFQPALIVDDNLRRQADAIFEKEQAYLVEAANRKPKKNEELYVNDHGFLTQTRPDVSTPEIYRMASPSRTQFPPLSFGESSFAQSAGRHPLRTISVDTIGGSPEASPLKRLRRRGASPVSRGILEFDRTSPSPSAPKHSQNAFQAMLKAQARHARVEKKKLEKSAFVAGEAEESDDDDQFGFGARIKKDDGEDEDGDDQDKVVEGLVDDADMDEDAINEQLVMEKAKEHQAADDAVIEKLHMDAIEGKLRKKKRGGLGIDDDSEDDDDDDDDKRRRRQMAKKRRIDGDNLEALSKDPATAPFHNAYRSAIEDDNAEFAYLQTGEDTPMVVEEGGDMDEGSEPPVTITAQELREQLRAAARQNPVDDEREELDPEDLSWMDPEEEKDDLGARVKAVSRTVRARQHIDRDIDMERPTVAHTDSEKTHAWARKESKNSRNAGTGRSAVGAAVTGHKSKAKAGGGSLRSVLPSASASTAAPARRPVRVSSTMLSVLADKSGRFE</sequence>
<evidence type="ECO:0000313" key="4">
    <source>
        <dbReference type="Proteomes" id="UP000076532"/>
    </source>
</evidence>
<evidence type="ECO:0000313" key="3">
    <source>
        <dbReference type="EMBL" id="KZP13036.1"/>
    </source>
</evidence>
<feature type="compositionally biased region" description="Acidic residues" evidence="1">
    <location>
        <begin position="1405"/>
        <end position="1427"/>
    </location>
</feature>
<dbReference type="OrthoDB" id="3361281at2759"/>
<feature type="compositionally biased region" description="Basic residues" evidence="1">
    <location>
        <begin position="363"/>
        <end position="379"/>
    </location>
</feature>
<keyword evidence="4" id="KW-1185">Reference proteome</keyword>
<feature type="compositionally biased region" description="Acidic residues" evidence="1">
    <location>
        <begin position="738"/>
        <end position="751"/>
    </location>
</feature>
<feature type="region of interest" description="Disordered" evidence="1">
    <location>
        <begin position="1292"/>
        <end position="1383"/>
    </location>
</feature>
<feature type="compositionally biased region" description="Acidic residues" evidence="1">
    <location>
        <begin position="1300"/>
        <end position="1312"/>
    </location>
</feature>
<feature type="compositionally biased region" description="Polar residues" evidence="1">
    <location>
        <begin position="434"/>
        <end position="447"/>
    </location>
</feature>
<feature type="compositionally biased region" description="Basic and acidic residues" evidence="1">
    <location>
        <begin position="1447"/>
        <end position="1475"/>
    </location>
</feature>
<evidence type="ECO:0000256" key="1">
    <source>
        <dbReference type="SAM" id="MobiDB-lite"/>
    </source>
</evidence>
<feature type="compositionally biased region" description="Polar residues" evidence="1">
    <location>
        <begin position="54"/>
        <end position="81"/>
    </location>
</feature>
<accession>A0A166BW38</accession>
<feature type="compositionally biased region" description="Basic and acidic residues" evidence="1">
    <location>
        <begin position="702"/>
        <end position="711"/>
    </location>
</feature>
<feature type="compositionally biased region" description="Basic and acidic residues" evidence="1">
    <location>
        <begin position="158"/>
        <end position="167"/>
    </location>
</feature>
<dbReference type="Pfam" id="PF09444">
    <property type="entry name" value="MRC1"/>
    <property type="match status" value="1"/>
</dbReference>
<organism evidence="3 4">
    <name type="scientific">Athelia psychrophila</name>
    <dbReference type="NCBI Taxonomy" id="1759441"/>
    <lineage>
        <taxon>Eukaryota</taxon>
        <taxon>Fungi</taxon>
        <taxon>Dikarya</taxon>
        <taxon>Basidiomycota</taxon>
        <taxon>Agaricomycotina</taxon>
        <taxon>Agaricomycetes</taxon>
        <taxon>Agaricomycetidae</taxon>
        <taxon>Atheliales</taxon>
        <taxon>Atheliaceae</taxon>
        <taxon>Athelia</taxon>
    </lineage>
</organism>
<feature type="region of interest" description="Disordered" evidence="1">
    <location>
        <begin position="427"/>
        <end position="456"/>
    </location>
</feature>
<gene>
    <name evidence="3" type="ORF">FIBSPDRAFT_1049615</name>
</gene>
<feature type="region of interest" description="Disordered" evidence="1">
    <location>
        <begin position="944"/>
        <end position="989"/>
    </location>
</feature>
<feature type="region of interest" description="Disordered" evidence="1">
    <location>
        <begin position="702"/>
        <end position="872"/>
    </location>
</feature>
<evidence type="ECO:0000259" key="2">
    <source>
        <dbReference type="Pfam" id="PF09444"/>
    </source>
</evidence>